<dbReference type="EMBL" id="LGRX02033559">
    <property type="protein sequence ID" value="KAK3240753.1"/>
    <property type="molecule type" value="Genomic_DNA"/>
</dbReference>
<dbReference type="Proteomes" id="UP001190700">
    <property type="component" value="Unassembled WGS sequence"/>
</dbReference>
<dbReference type="AlphaFoldDB" id="A0AAE0BRC0"/>
<feature type="region of interest" description="Disordered" evidence="1">
    <location>
        <begin position="211"/>
        <end position="262"/>
    </location>
</feature>
<comment type="caution">
    <text evidence="2">The sequence shown here is derived from an EMBL/GenBank/DDBJ whole genome shotgun (WGS) entry which is preliminary data.</text>
</comment>
<gene>
    <name evidence="2" type="ORF">CYMTET_49428</name>
</gene>
<keyword evidence="3" id="KW-1185">Reference proteome</keyword>
<proteinExistence type="predicted"/>
<accession>A0AAE0BRC0</accession>
<sequence length="398" mass="45611">MAFQKVSKKKVKSTDLLAQYQSPEFNQQFFTRLLKLVDYLQDKPKIEEIFRNLYLNKELERLNDVQQLQVFEECLKSLPFVENTEGGGVRKIVDAKKLKAVEDGGVINPKPTRIITSPRSFMDCCTAFWMRSVTIAHIHAMGGKAMDSEKALPWLESLNQGKHDNILWGEVDNLKAPSAVNAGRLCGKEDFYMKKAVKKYIDHCRWKETTEVADNTDDEEDDKSVAENNGESEVEEEEPVEEDFALSDEDEDSRDAKLQRKTQRHEIAEFEARAAQLSMNQKRNQEFKDERDKMEQIAADLETLKAQDLEAEEKLKAKMEERAAEVQARKLARAKEVVPEATEEEEEEVPTPLDLSNVTAERVFATGTVLRNGTEPDFDEARMEELYGFIALRFSSLE</sequence>
<name>A0AAE0BRC0_9CHLO</name>
<protein>
    <submittedName>
        <fullName evidence="2">Uncharacterized protein</fullName>
    </submittedName>
</protein>
<reference evidence="2 3" key="1">
    <citation type="journal article" date="2015" name="Genome Biol. Evol.">
        <title>Comparative Genomics of a Bacterivorous Green Alga Reveals Evolutionary Causalities and Consequences of Phago-Mixotrophic Mode of Nutrition.</title>
        <authorList>
            <person name="Burns J.A."/>
            <person name="Paasch A."/>
            <person name="Narechania A."/>
            <person name="Kim E."/>
        </authorList>
    </citation>
    <scope>NUCLEOTIDE SEQUENCE [LARGE SCALE GENOMIC DNA]</scope>
    <source>
        <strain evidence="2 3">PLY_AMNH</strain>
    </source>
</reference>
<organism evidence="2 3">
    <name type="scientific">Cymbomonas tetramitiformis</name>
    <dbReference type="NCBI Taxonomy" id="36881"/>
    <lineage>
        <taxon>Eukaryota</taxon>
        <taxon>Viridiplantae</taxon>
        <taxon>Chlorophyta</taxon>
        <taxon>Pyramimonadophyceae</taxon>
        <taxon>Pyramimonadales</taxon>
        <taxon>Pyramimonadaceae</taxon>
        <taxon>Cymbomonas</taxon>
    </lineage>
</organism>
<evidence type="ECO:0000313" key="2">
    <source>
        <dbReference type="EMBL" id="KAK3240753.1"/>
    </source>
</evidence>
<feature type="compositionally biased region" description="Acidic residues" evidence="1">
    <location>
        <begin position="230"/>
        <end position="253"/>
    </location>
</feature>
<feature type="region of interest" description="Disordered" evidence="1">
    <location>
        <begin position="333"/>
        <end position="356"/>
    </location>
</feature>
<evidence type="ECO:0000313" key="3">
    <source>
        <dbReference type="Proteomes" id="UP001190700"/>
    </source>
</evidence>
<evidence type="ECO:0000256" key="1">
    <source>
        <dbReference type="SAM" id="MobiDB-lite"/>
    </source>
</evidence>